<evidence type="ECO:0000313" key="9">
    <source>
        <dbReference type="Proteomes" id="UP000252023"/>
    </source>
</evidence>
<name>A0A344PM18_9RHOB</name>
<proteinExistence type="predicted"/>
<dbReference type="InterPro" id="IPR051311">
    <property type="entry name" value="DedA_domain"/>
</dbReference>
<organism evidence="8 9">
    <name type="scientific">Paracoccus suum</name>
    <dbReference type="NCBI Taxonomy" id="2259340"/>
    <lineage>
        <taxon>Bacteria</taxon>
        <taxon>Pseudomonadati</taxon>
        <taxon>Pseudomonadota</taxon>
        <taxon>Alphaproteobacteria</taxon>
        <taxon>Rhodobacterales</taxon>
        <taxon>Paracoccaceae</taxon>
        <taxon>Paracoccus</taxon>
    </lineage>
</organism>
<keyword evidence="3 6" id="KW-0812">Transmembrane</keyword>
<feature type="domain" description="VTT" evidence="7">
    <location>
        <begin position="30"/>
        <end position="160"/>
    </location>
</feature>
<dbReference type="InterPro" id="IPR032816">
    <property type="entry name" value="VTT_dom"/>
</dbReference>
<evidence type="ECO:0000313" key="8">
    <source>
        <dbReference type="EMBL" id="AXC50423.1"/>
    </source>
</evidence>
<dbReference type="Pfam" id="PF09335">
    <property type="entry name" value="VTT_dom"/>
    <property type="match status" value="1"/>
</dbReference>
<gene>
    <name evidence="8" type="ORF">DRW48_12675</name>
</gene>
<evidence type="ECO:0000256" key="5">
    <source>
        <dbReference type="ARBA" id="ARBA00023136"/>
    </source>
</evidence>
<reference evidence="9" key="1">
    <citation type="submission" date="2018-07" db="EMBL/GenBank/DDBJ databases">
        <title>Genome sequencing of Paracoccus sp. SC2-6.</title>
        <authorList>
            <person name="Heo J."/>
            <person name="Kim S.-J."/>
            <person name="Kwon S.-W."/>
        </authorList>
    </citation>
    <scope>NUCLEOTIDE SEQUENCE [LARGE SCALE GENOMIC DNA]</scope>
    <source>
        <strain evidence="9">SC2-6</strain>
    </source>
</reference>
<keyword evidence="9" id="KW-1185">Reference proteome</keyword>
<keyword evidence="4 6" id="KW-1133">Transmembrane helix</keyword>
<dbReference type="OrthoDB" id="9813426at2"/>
<dbReference type="EMBL" id="CP030918">
    <property type="protein sequence ID" value="AXC50423.1"/>
    <property type="molecule type" value="Genomic_DNA"/>
</dbReference>
<sequence length="199" mass="21664">MFDWIAALIDRVGPLGVALLMFAENVFPPIPSELIMPLAGFNAAQGRMGLVSVIIAGTIGSVAGATLWYALGRAVGPERVRRLAERHGRWLTITPAEVDRAQVWFDRHGALAVLFGRLVPAVRTLISIPAGLARMPLGPFLLWSTLGSLGWTTLLAVAGWMLEGAYTRVEGWVNPISTAVVIALVAIYIWRVVTWGRRR</sequence>
<dbReference type="RefSeq" id="WP_114076740.1">
    <property type="nucleotide sequence ID" value="NZ_CP030918.1"/>
</dbReference>
<dbReference type="Proteomes" id="UP000252023">
    <property type="component" value="Chromosome"/>
</dbReference>
<evidence type="ECO:0000256" key="3">
    <source>
        <dbReference type="ARBA" id="ARBA00022692"/>
    </source>
</evidence>
<accession>A0A344PM18</accession>
<comment type="subcellular location">
    <subcellularLocation>
        <location evidence="1">Cell membrane</location>
        <topology evidence="1">Multi-pass membrane protein</topology>
    </subcellularLocation>
</comment>
<feature type="transmembrane region" description="Helical" evidence="6">
    <location>
        <begin position="50"/>
        <end position="71"/>
    </location>
</feature>
<feature type="transmembrane region" description="Helical" evidence="6">
    <location>
        <begin position="140"/>
        <end position="160"/>
    </location>
</feature>
<dbReference type="GO" id="GO:0005886">
    <property type="term" value="C:plasma membrane"/>
    <property type="evidence" value="ECO:0007669"/>
    <property type="project" value="UniProtKB-SubCell"/>
</dbReference>
<evidence type="ECO:0000256" key="6">
    <source>
        <dbReference type="SAM" id="Phobius"/>
    </source>
</evidence>
<evidence type="ECO:0000256" key="1">
    <source>
        <dbReference type="ARBA" id="ARBA00004651"/>
    </source>
</evidence>
<dbReference type="PANTHER" id="PTHR42709:SF6">
    <property type="entry name" value="UNDECAPRENYL PHOSPHATE TRANSPORTER A"/>
    <property type="match status" value="1"/>
</dbReference>
<dbReference type="PANTHER" id="PTHR42709">
    <property type="entry name" value="ALKALINE PHOSPHATASE LIKE PROTEIN"/>
    <property type="match status" value="1"/>
</dbReference>
<evidence type="ECO:0000259" key="7">
    <source>
        <dbReference type="Pfam" id="PF09335"/>
    </source>
</evidence>
<feature type="transmembrane region" description="Helical" evidence="6">
    <location>
        <begin position="172"/>
        <end position="193"/>
    </location>
</feature>
<dbReference type="AlphaFoldDB" id="A0A344PM18"/>
<evidence type="ECO:0000256" key="2">
    <source>
        <dbReference type="ARBA" id="ARBA00022475"/>
    </source>
</evidence>
<dbReference type="KEGG" id="pars:DRW48_12675"/>
<feature type="transmembrane region" description="Helical" evidence="6">
    <location>
        <begin position="12"/>
        <end position="30"/>
    </location>
</feature>
<protein>
    <submittedName>
        <fullName evidence="8">DedA family protein</fullName>
    </submittedName>
</protein>
<keyword evidence="5 6" id="KW-0472">Membrane</keyword>
<evidence type="ECO:0000256" key="4">
    <source>
        <dbReference type="ARBA" id="ARBA00022989"/>
    </source>
</evidence>
<keyword evidence="2" id="KW-1003">Cell membrane</keyword>